<keyword evidence="2" id="KW-1185">Reference proteome</keyword>
<dbReference type="EMBL" id="CP077062">
    <property type="protein sequence ID" value="QWZ06437.1"/>
    <property type="molecule type" value="Genomic_DNA"/>
</dbReference>
<dbReference type="AlphaFoldDB" id="A0A975SV26"/>
<dbReference type="Pfam" id="PF14559">
    <property type="entry name" value="TPR_19"/>
    <property type="match status" value="1"/>
</dbReference>
<organism evidence="1 2">
    <name type="scientific">Nocardioides panacis</name>
    <dbReference type="NCBI Taxonomy" id="2849501"/>
    <lineage>
        <taxon>Bacteria</taxon>
        <taxon>Bacillati</taxon>
        <taxon>Actinomycetota</taxon>
        <taxon>Actinomycetes</taxon>
        <taxon>Propionibacteriales</taxon>
        <taxon>Nocardioidaceae</taxon>
        <taxon>Nocardioides</taxon>
    </lineage>
</organism>
<reference evidence="1" key="1">
    <citation type="submission" date="2021-06" db="EMBL/GenBank/DDBJ databases">
        <title>Complete genome sequence of Nocardioides sp. G188.</title>
        <authorList>
            <person name="Im W.-T."/>
        </authorList>
    </citation>
    <scope>NUCLEOTIDE SEQUENCE</scope>
    <source>
        <strain evidence="1">G188</strain>
    </source>
</reference>
<gene>
    <name evidence="1" type="ORF">KRR39_12610</name>
</gene>
<dbReference type="RefSeq" id="WP_216937352.1">
    <property type="nucleotide sequence ID" value="NZ_CP077062.1"/>
</dbReference>
<accession>A0A975SV26</accession>
<dbReference type="Proteomes" id="UP000683575">
    <property type="component" value="Chromosome"/>
</dbReference>
<protein>
    <submittedName>
        <fullName evidence="1">Tetratricopeptide repeat protein</fullName>
    </submittedName>
</protein>
<dbReference type="KEGG" id="nps:KRR39_12610"/>
<sequence length="137" mass="15451">MNFSPPAFTAHPADAYHLAWRLLEDRDPRGAIALLDPAIDAEPESTGLRTLRAWAYFQSAQLRRAEDELTVLVEECPTDLWARYALGRVLERQSKFADALPHMRLAAVMSGDVEHEAGVLRVERRIAERSGRLDDLV</sequence>
<evidence type="ECO:0000313" key="2">
    <source>
        <dbReference type="Proteomes" id="UP000683575"/>
    </source>
</evidence>
<proteinExistence type="predicted"/>
<name>A0A975SV26_9ACTN</name>
<evidence type="ECO:0000313" key="1">
    <source>
        <dbReference type="EMBL" id="QWZ06437.1"/>
    </source>
</evidence>